<comment type="caution">
    <text evidence="10">The sequence shown here is derived from an EMBL/GenBank/DDBJ whole genome shotgun (WGS) entry which is preliminary data.</text>
</comment>
<evidence type="ECO:0000256" key="8">
    <source>
        <dbReference type="ARBA" id="ARBA00047671"/>
    </source>
</evidence>
<dbReference type="Proteomes" id="UP000276133">
    <property type="component" value="Unassembled WGS sequence"/>
</dbReference>
<dbReference type="PANTHER" id="PTHR42753">
    <property type="entry name" value="MITOCHONDRIAL RIBOSOME PROTEIN L39/PROLYL-TRNA LIGASE FAMILY MEMBER"/>
    <property type="match status" value="1"/>
</dbReference>
<dbReference type="AlphaFoldDB" id="A0A3M7PA97"/>
<dbReference type="SUPFAM" id="SSF55681">
    <property type="entry name" value="Class II aaRS and biotin synthetases"/>
    <property type="match status" value="1"/>
</dbReference>
<dbReference type="GO" id="GO:0005739">
    <property type="term" value="C:mitochondrion"/>
    <property type="evidence" value="ECO:0007669"/>
    <property type="project" value="TreeGrafter"/>
</dbReference>
<evidence type="ECO:0000256" key="5">
    <source>
        <dbReference type="ARBA" id="ARBA00022917"/>
    </source>
</evidence>
<evidence type="ECO:0000256" key="4">
    <source>
        <dbReference type="ARBA" id="ARBA00022840"/>
    </source>
</evidence>
<keyword evidence="6" id="KW-0030">Aminoacyl-tRNA synthetase</keyword>
<keyword evidence="5" id="KW-0648">Protein biosynthesis</keyword>
<keyword evidence="4" id="KW-0067">ATP-binding</keyword>
<dbReference type="InterPro" id="IPR036621">
    <property type="entry name" value="Anticodon-bd_dom_sf"/>
</dbReference>
<evidence type="ECO:0000256" key="2">
    <source>
        <dbReference type="ARBA" id="ARBA00022598"/>
    </source>
</evidence>
<evidence type="ECO:0000256" key="3">
    <source>
        <dbReference type="ARBA" id="ARBA00022741"/>
    </source>
</evidence>
<sequence length="474" mass="53768">MIFYSPKISLVLTRNVHFNRSSLLIPNYKINKSRTELKENETSSVSHAILENNGFISDSGPGFSTFLPLGKRVLNKIKNLIRKEMNKIDGQEIEMASLSDLAVWSVTGRDELIGHELFRLKDRKGKEYCLCPTHEEIVTALVSKYSKSISSHCIGDNKALRLYQITKKYRDESRPKHGLLRSREFLMKDMYTFHINEQSVEQTYDDVCQSYETIFEQLNLNYKKASASVGSMGGKRSHEYHVEASVGEDRIFTCQKCSRSVSIDLVDAEKQESVTQKTLCQVVNCARNLTDIELSEKIEFKKCIEIGHTFILGDRYTKFLSINLDKSPKVTMGCYGIGVSRLMQACVESNNVDKVYPNWPLDIAPFMIAILPAKAGSKEEEKSQILVKYLTGMMDGSVFKDDVLVDDRTWMTIGSRLIDSKLIGVPFSLVLGKCIHDEQIEIVINSDSLRQTLGKDKLNCHSRETAIVLKQLNI</sequence>
<accession>A0A3M7PA97</accession>
<dbReference type="PRINTS" id="PR01046">
    <property type="entry name" value="TRNASYNTHPRO"/>
</dbReference>
<dbReference type="PROSITE" id="PS50862">
    <property type="entry name" value="AA_TRNA_LIGASE_II"/>
    <property type="match status" value="1"/>
</dbReference>
<gene>
    <name evidence="10" type="ORF">BpHYR1_014102</name>
</gene>
<organism evidence="10 11">
    <name type="scientific">Brachionus plicatilis</name>
    <name type="common">Marine rotifer</name>
    <name type="synonym">Brachionus muelleri</name>
    <dbReference type="NCBI Taxonomy" id="10195"/>
    <lineage>
        <taxon>Eukaryota</taxon>
        <taxon>Metazoa</taxon>
        <taxon>Spiralia</taxon>
        <taxon>Gnathifera</taxon>
        <taxon>Rotifera</taxon>
        <taxon>Eurotatoria</taxon>
        <taxon>Monogononta</taxon>
        <taxon>Pseudotrocha</taxon>
        <taxon>Ploima</taxon>
        <taxon>Brachionidae</taxon>
        <taxon>Brachionus</taxon>
    </lineage>
</organism>
<dbReference type="OrthoDB" id="10267474at2759"/>
<dbReference type="EMBL" id="REGN01012357">
    <property type="protein sequence ID" value="RMZ95634.1"/>
    <property type="molecule type" value="Genomic_DNA"/>
</dbReference>
<comment type="catalytic activity">
    <reaction evidence="8">
        <text>tRNA(Pro) + L-proline + ATP = L-prolyl-tRNA(Pro) + AMP + diphosphate</text>
        <dbReference type="Rhea" id="RHEA:14305"/>
        <dbReference type="Rhea" id="RHEA-COMP:9700"/>
        <dbReference type="Rhea" id="RHEA-COMP:9702"/>
        <dbReference type="ChEBI" id="CHEBI:30616"/>
        <dbReference type="ChEBI" id="CHEBI:33019"/>
        <dbReference type="ChEBI" id="CHEBI:60039"/>
        <dbReference type="ChEBI" id="CHEBI:78442"/>
        <dbReference type="ChEBI" id="CHEBI:78532"/>
        <dbReference type="ChEBI" id="CHEBI:456215"/>
        <dbReference type="EC" id="6.1.1.15"/>
    </reaction>
</comment>
<dbReference type="SUPFAM" id="SSF52954">
    <property type="entry name" value="Class II aaRS ABD-related"/>
    <property type="match status" value="1"/>
</dbReference>
<dbReference type="GO" id="GO:0006433">
    <property type="term" value="P:prolyl-tRNA aminoacylation"/>
    <property type="evidence" value="ECO:0007669"/>
    <property type="project" value="InterPro"/>
</dbReference>
<dbReference type="InterPro" id="IPR006195">
    <property type="entry name" value="aa-tRNA-synth_II"/>
</dbReference>
<dbReference type="Pfam" id="PF00587">
    <property type="entry name" value="tRNA-synt_2b"/>
    <property type="match status" value="1"/>
</dbReference>
<dbReference type="GO" id="GO:0005524">
    <property type="term" value="F:ATP binding"/>
    <property type="evidence" value="ECO:0007669"/>
    <property type="project" value="UniProtKB-KW"/>
</dbReference>
<dbReference type="InterPro" id="IPR002316">
    <property type="entry name" value="Pro-tRNA-ligase_IIa"/>
</dbReference>
<proteinExistence type="predicted"/>
<reference evidence="10 11" key="1">
    <citation type="journal article" date="2018" name="Sci. Rep.">
        <title>Genomic signatures of local adaptation to the degree of environmental predictability in rotifers.</title>
        <authorList>
            <person name="Franch-Gras L."/>
            <person name="Hahn C."/>
            <person name="Garcia-Roger E.M."/>
            <person name="Carmona M.J."/>
            <person name="Serra M."/>
            <person name="Gomez A."/>
        </authorList>
    </citation>
    <scope>NUCLEOTIDE SEQUENCE [LARGE SCALE GENOMIC DNA]</scope>
    <source>
        <strain evidence="10">HYR1</strain>
    </source>
</reference>
<keyword evidence="11" id="KW-1185">Reference proteome</keyword>
<dbReference type="PANTHER" id="PTHR42753:SF2">
    <property type="entry name" value="PROLINE--TRNA LIGASE"/>
    <property type="match status" value="1"/>
</dbReference>
<evidence type="ECO:0000313" key="10">
    <source>
        <dbReference type="EMBL" id="RMZ95634.1"/>
    </source>
</evidence>
<dbReference type="InterPro" id="IPR050062">
    <property type="entry name" value="Pro-tRNA_synthetase"/>
</dbReference>
<evidence type="ECO:0000313" key="11">
    <source>
        <dbReference type="Proteomes" id="UP000276133"/>
    </source>
</evidence>
<dbReference type="GO" id="GO:0004827">
    <property type="term" value="F:proline-tRNA ligase activity"/>
    <property type="evidence" value="ECO:0007669"/>
    <property type="project" value="UniProtKB-EC"/>
</dbReference>
<evidence type="ECO:0000256" key="7">
    <source>
        <dbReference type="ARBA" id="ARBA00029731"/>
    </source>
</evidence>
<keyword evidence="3" id="KW-0547">Nucleotide-binding</keyword>
<dbReference type="InterPro" id="IPR045864">
    <property type="entry name" value="aa-tRNA-synth_II/BPL/LPL"/>
</dbReference>
<dbReference type="Gene3D" id="3.40.50.800">
    <property type="entry name" value="Anticodon-binding domain"/>
    <property type="match status" value="1"/>
</dbReference>
<evidence type="ECO:0000259" key="9">
    <source>
        <dbReference type="PROSITE" id="PS50862"/>
    </source>
</evidence>
<evidence type="ECO:0000256" key="1">
    <source>
        <dbReference type="ARBA" id="ARBA00012831"/>
    </source>
</evidence>
<name>A0A3M7PA97_BRAPC</name>
<dbReference type="EC" id="6.1.1.15" evidence="1"/>
<protein>
    <recommendedName>
        <fullName evidence="1">proline--tRNA ligase</fullName>
        <ecNumber evidence="1">6.1.1.15</ecNumber>
    </recommendedName>
    <alternativeName>
        <fullName evidence="7">Prolyl-tRNA synthetase</fullName>
    </alternativeName>
</protein>
<dbReference type="InterPro" id="IPR002314">
    <property type="entry name" value="aa-tRNA-synt_IIb"/>
</dbReference>
<evidence type="ECO:0000256" key="6">
    <source>
        <dbReference type="ARBA" id="ARBA00023146"/>
    </source>
</evidence>
<feature type="domain" description="Aminoacyl-transfer RNA synthetases class-II family profile" evidence="9">
    <location>
        <begin position="72"/>
        <end position="357"/>
    </location>
</feature>
<keyword evidence="2 10" id="KW-0436">Ligase</keyword>
<dbReference type="Gene3D" id="3.30.930.10">
    <property type="entry name" value="Bira Bifunctional Protein, Domain 2"/>
    <property type="match status" value="1"/>
</dbReference>
<dbReference type="STRING" id="10195.A0A3M7PA97"/>